<evidence type="ECO:0000256" key="3">
    <source>
        <dbReference type="ARBA" id="ARBA00022722"/>
    </source>
</evidence>
<accession>A0A3E2TWA2</accession>
<evidence type="ECO:0000256" key="7">
    <source>
        <dbReference type="ARBA" id="ARBA00023118"/>
    </source>
</evidence>
<keyword evidence="7" id="KW-0051">Antiviral defense</keyword>
<dbReference type="PANTHER" id="PTHR35579:SF3">
    <property type="entry name" value="CRISPR SYSTEM CMS ENDORIBONUCLEASE CSM3"/>
    <property type="match status" value="1"/>
</dbReference>
<evidence type="ECO:0000313" key="11">
    <source>
        <dbReference type="Proteomes" id="UP000260782"/>
    </source>
</evidence>
<feature type="domain" description="CRISPR type III-associated protein" evidence="9">
    <location>
        <begin position="11"/>
        <end position="188"/>
    </location>
</feature>
<dbReference type="NCBIfam" id="TIGR02582">
    <property type="entry name" value="cas7_TM1809"/>
    <property type="match status" value="1"/>
</dbReference>
<keyword evidence="5" id="KW-0378">Hydrolase</keyword>
<dbReference type="RefSeq" id="WP_117529853.1">
    <property type="nucleotide sequence ID" value="NZ_QVES01000009.1"/>
</dbReference>
<evidence type="ECO:0000256" key="5">
    <source>
        <dbReference type="ARBA" id="ARBA00022801"/>
    </source>
</evidence>
<dbReference type="InterPro" id="IPR013412">
    <property type="entry name" value="CRISPR-assoc_RAMP_Csm3"/>
</dbReference>
<evidence type="ECO:0000256" key="1">
    <source>
        <dbReference type="ARBA" id="ARBA00006342"/>
    </source>
</evidence>
<evidence type="ECO:0000259" key="9">
    <source>
        <dbReference type="Pfam" id="PF03787"/>
    </source>
</evidence>
<reference evidence="10 11" key="1">
    <citation type="submission" date="2018-08" db="EMBL/GenBank/DDBJ databases">
        <title>A genome reference for cultivated species of the human gut microbiota.</title>
        <authorList>
            <person name="Zou Y."/>
            <person name="Xue W."/>
            <person name="Luo G."/>
        </authorList>
    </citation>
    <scope>NUCLEOTIDE SEQUENCE [LARGE SCALE GENOMIC DNA]</scope>
    <source>
        <strain evidence="10 11">AF31-14AC</strain>
    </source>
</reference>
<dbReference type="GO" id="GO:0051607">
    <property type="term" value="P:defense response to virus"/>
    <property type="evidence" value="ECO:0007669"/>
    <property type="project" value="UniProtKB-KW"/>
</dbReference>
<gene>
    <name evidence="10" type="primary">csm3</name>
    <name evidence="10" type="ORF">DWZ25_09120</name>
</gene>
<dbReference type="Proteomes" id="UP000260782">
    <property type="component" value="Unassembled WGS sequence"/>
</dbReference>
<dbReference type="AlphaFoldDB" id="A0A3E2TWA2"/>
<dbReference type="InterPro" id="IPR052216">
    <property type="entry name" value="CRISPR_Csm3_endoribonuclease"/>
</dbReference>
<dbReference type="Pfam" id="PF03787">
    <property type="entry name" value="RAMPs"/>
    <property type="match status" value="1"/>
</dbReference>
<dbReference type="EMBL" id="QVES01000009">
    <property type="protein sequence ID" value="RGB85058.1"/>
    <property type="molecule type" value="Genomic_DNA"/>
</dbReference>
<organism evidence="10 11">
    <name type="scientific">Faecalibacterium prausnitzii</name>
    <dbReference type="NCBI Taxonomy" id="853"/>
    <lineage>
        <taxon>Bacteria</taxon>
        <taxon>Bacillati</taxon>
        <taxon>Bacillota</taxon>
        <taxon>Clostridia</taxon>
        <taxon>Eubacteriales</taxon>
        <taxon>Oscillospiraceae</taxon>
        <taxon>Faecalibacterium</taxon>
    </lineage>
</organism>
<comment type="similarity">
    <text evidence="1">Belongs to the CRISPR-associated Csm3 family.</text>
</comment>
<keyword evidence="3" id="KW-0540">Nuclease</keyword>
<keyword evidence="4" id="KW-0255">Endonuclease</keyword>
<dbReference type="GO" id="GO:0004519">
    <property type="term" value="F:endonuclease activity"/>
    <property type="evidence" value="ECO:0007669"/>
    <property type="project" value="UniProtKB-KW"/>
</dbReference>
<protein>
    <recommendedName>
        <fullName evidence="2">CRISPR system Cms endoribonuclease Csm3</fullName>
    </recommendedName>
    <alternativeName>
        <fullName evidence="8">CRISPR type III A-associated RAMP protein Csm3</fullName>
    </alternativeName>
</protein>
<dbReference type="InterPro" id="IPR005537">
    <property type="entry name" value="RAMP_III_fam"/>
</dbReference>
<evidence type="ECO:0000256" key="8">
    <source>
        <dbReference type="ARBA" id="ARBA00033183"/>
    </source>
</evidence>
<evidence type="ECO:0000256" key="4">
    <source>
        <dbReference type="ARBA" id="ARBA00022759"/>
    </source>
</evidence>
<comment type="caution">
    <text evidence="10">The sequence shown here is derived from an EMBL/GenBank/DDBJ whole genome shotgun (WGS) entry which is preliminary data.</text>
</comment>
<proteinExistence type="inferred from homology"/>
<dbReference type="GO" id="GO:0016787">
    <property type="term" value="F:hydrolase activity"/>
    <property type="evidence" value="ECO:0007669"/>
    <property type="project" value="UniProtKB-KW"/>
</dbReference>
<dbReference type="GO" id="GO:0003723">
    <property type="term" value="F:RNA binding"/>
    <property type="evidence" value="ECO:0007669"/>
    <property type="project" value="UniProtKB-KW"/>
</dbReference>
<evidence type="ECO:0000313" key="10">
    <source>
        <dbReference type="EMBL" id="RGB85058.1"/>
    </source>
</evidence>
<evidence type="ECO:0000256" key="6">
    <source>
        <dbReference type="ARBA" id="ARBA00022884"/>
    </source>
</evidence>
<dbReference type="PANTHER" id="PTHR35579">
    <property type="entry name" value="CRISPR SYSTEM CMS ENDORIBONUCLEASE CSM3"/>
    <property type="match status" value="1"/>
</dbReference>
<sequence length="221" mass="24193">MYGKILIRCDLEVRTGMHIGGSSAFSAIGAVDSPVVRDPYTGYPIVPGSSLKGKLRTLLARSTCQDIEHMPVFDKDDERILRLFGSSEPVRRSRLQFADAFLSNAKELSNVGVTEVKTENAIFRANSVANPRQIERVIAGAKFSVSIVYDVTDPAQVEEDLSLLAKGMKLLQMDYLGGHGSRGSGRVSLKNFALEGYGAQVDLSHLKSLFDEVDSYELFSV</sequence>
<keyword evidence="6" id="KW-0694">RNA-binding</keyword>
<name>A0A3E2TWA2_9FIRM</name>
<evidence type="ECO:0000256" key="2">
    <source>
        <dbReference type="ARBA" id="ARBA00022150"/>
    </source>
</evidence>